<proteinExistence type="predicted"/>
<dbReference type="Proteomes" id="UP000075320">
    <property type="component" value="Unassembled WGS sequence"/>
</dbReference>
<keyword evidence="4 5" id="KW-0472">Membrane</keyword>
<evidence type="ECO:0000256" key="2">
    <source>
        <dbReference type="ARBA" id="ARBA00022692"/>
    </source>
</evidence>
<keyword evidence="2 5" id="KW-0812">Transmembrane</keyword>
<dbReference type="OrthoDB" id="1496138at2"/>
<dbReference type="EMBL" id="LUKE01000003">
    <property type="protein sequence ID" value="KYG63950.1"/>
    <property type="molecule type" value="Genomic_DNA"/>
</dbReference>
<name>A0A150WJS8_BDEBC</name>
<evidence type="ECO:0000313" key="8">
    <source>
        <dbReference type="Proteomes" id="UP000075320"/>
    </source>
</evidence>
<keyword evidence="3 5" id="KW-1133">Transmembrane helix</keyword>
<feature type="transmembrane region" description="Helical" evidence="5">
    <location>
        <begin position="20"/>
        <end position="38"/>
    </location>
</feature>
<evidence type="ECO:0000256" key="3">
    <source>
        <dbReference type="ARBA" id="ARBA00022989"/>
    </source>
</evidence>
<dbReference type="SMART" id="SM00752">
    <property type="entry name" value="HTTM"/>
    <property type="match status" value="1"/>
</dbReference>
<feature type="transmembrane region" description="Helical" evidence="5">
    <location>
        <begin position="220"/>
        <end position="242"/>
    </location>
</feature>
<feature type="transmembrane region" description="Helical" evidence="5">
    <location>
        <begin position="85"/>
        <end position="115"/>
    </location>
</feature>
<feature type="transmembrane region" description="Helical" evidence="5">
    <location>
        <begin position="127"/>
        <end position="151"/>
    </location>
</feature>
<dbReference type="InterPro" id="IPR052964">
    <property type="entry name" value="Sporulation_signal_mat"/>
</dbReference>
<dbReference type="InterPro" id="IPR011020">
    <property type="entry name" value="HTTM-like"/>
</dbReference>
<dbReference type="InterPro" id="IPR053934">
    <property type="entry name" value="HTTM_dom"/>
</dbReference>
<sequence length="299" mass="35074">MIKKLWARWDAFWFSPQNLLGLGFMRIILCGTMFYLYAYRMLALKYYSDENWVTRDQAWQAIPDYYRPAFSWTFWSDAWVFPLHLAFVVFLFLLTLGIGGRILMIITWVLAMGFLQRNFTVNFGADIILTLFMFYMMFTQSCARLSVVNLIRKKPVVRMSDSLSAMMIRMMQVQICVIYAYTGWEKLKGASWWDGTALWSVLGNPQMTTLDFSFMRHVPWIIPILAFLTILFEIYFPVMVAFKKTRYAWLLMGVFFHAGIGIFMGLGPFATAMLSTYFLFIDPLILEQRVVQRFSASQN</sequence>
<evidence type="ECO:0000259" key="6">
    <source>
        <dbReference type="SMART" id="SM00752"/>
    </source>
</evidence>
<protein>
    <recommendedName>
        <fullName evidence="6">HTTM-like domain-containing protein</fullName>
    </recommendedName>
</protein>
<dbReference type="PANTHER" id="PTHR39535:SF2">
    <property type="entry name" value="HTTM DOMAIN-CONTAINING PROTEIN"/>
    <property type="match status" value="1"/>
</dbReference>
<comment type="subcellular location">
    <subcellularLocation>
        <location evidence="1">Endomembrane system</location>
        <topology evidence="1">Multi-pass membrane protein</topology>
    </subcellularLocation>
</comment>
<evidence type="ECO:0000313" key="7">
    <source>
        <dbReference type="EMBL" id="KYG63950.1"/>
    </source>
</evidence>
<feature type="transmembrane region" description="Helical" evidence="5">
    <location>
        <begin position="254"/>
        <end position="280"/>
    </location>
</feature>
<dbReference type="RefSeq" id="WP_061835860.1">
    <property type="nucleotide sequence ID" value="NZ_LUKE01000003.1"/>
</dbReference>
<accession>A0A150WJS8</accession>
<evidence type="ECO:0000256" key="4">
    <source>
        <dbReference type="ARBA" id="ARBA00023136"/>
    </source>
</evidence>
<dbReference type="GO" id="GO:0012505">
    <property type="term" value="C:endomembrane system"/>
    <property type="evidence" value="ECO:0007669"/>
    <property type="project" value="UniProtKB-SubCell"/>
</dbReference>
<dbReference type="PANTHER" id="PTHR39535">
    <property type="entry name" value="SPORULATION-DELAYING PROTEIN SDPB"/>
    <property type="match status" value="1"/>
</dbReference>
<keyword evidence="8" id="KW-1185">Reference proteome</keyword>
<gene>
    <name evidence="7" type="ORF">AZI86_14160</name>
</gene>
<dbReference type="Pfam" id="PF05090">
    <property type="entry name" value="HTTM"/>
    <property type="match status" value="1"/>
</dbReference>
<feature type="domain" description="HTTM-like" evidence="6">
    <location>
        <begin position="14"/>
        <end position="285"/>
    </location>
</feature>
<evidence type="ECO:0000256" key="5">
    <source>
        <dbReference type="SAM" id="Phobius"/>
    </source>
</evidence>
<organism evidence="7 8">
    <name type="scientific">Bdellovibrio bacteriovorus</name>
    <dbReference type="NCBI Taxonomy" id="959"/>
    <lineage>
        <taxon>Bacteria</taxon>
        <taxon>Pseudomonadati</taxon>
        <taxon>Bdellovibrionota</taxon>
        <taxon>Bdellovibrionia</taxon>
        <taxon>Bdellovibrionales</taxon>
        <taxon>Pseudobdellovibrionaceae</taxon>
        <taxon>Bdellovibrio</taxon>
    </lineage>
</organism>
<reference evidence="7 8" key="1">
    <citation type="submission" date="2016-03" db="EMBL/GenBank/DDBJ databases">
        <authorList>
            <person name="Ploux O."/>
        </authorList>
    </citation>
    <scope>NUCLEOTIDE SEQUENCE [LARGE SCALE GENOMIC DNA]</scope>
    <source>
        <strain evidence="7 8">R0</strain>
    </source>
</reference>
<dbReference type="AlphaFoldDB" id="A0A150WJS8"/>
<evidence type="ECO:0000256" key="1">
    <source>
        <dbReference type="ARBA" id="ARBA00004127"/>
    </source>
</evidence>
<comment type="caution">
    <text evidence="7">The sequence shown here is derived from an EMBL/GenBank/DDBJ whole genome shotgun (WGS) entry which is preliminary data.</text>
</comment>